<dbReference type="NCBIfam" id="NF000596">
    <property type="entry name" value="PRK00015.1-4"/>
    <property type="match status" value="1"/>
</dbReference>
<dbReference type="GO" id="GO:0043137">
    <property type="term" value="P:DNA replication, removal of RNA primer"/>
    <property type="evidence" value="ECO:0007669"/>
    <property type="project" value="TreeGrafter"/>
</dbReference>
<dbReference type="GO" id="GO:0003723">
    <property type="term" value="F:RNA binding"/>
    <property type="evidence" value="ECO:0007669"/>
    <property type="project" value="UniProtKB-UniRule"/>
</dbReference>
<name>A0A2V4TLU0_9BURK</name>
<organism evidence="19 20">
    <name type="scientific">Paraburkholderia silvatlantica</name>
    <dbReference type="NCBI Taxonomy" id="321895"/>
    <lineage>
        <taxon>Bacteria</taxon>
        <taxon>Pseudomonadati</taxon>
        <taxon>Pseudomonadota</taxon>
        <taxon>Betaproteobacteria</taxon>
        <taxon>Burkholderiales</taxon>
        <taxon>Burkholderiaceae</taxon>
        <taxon>Paraburkholderia</taxon>
    </lineage>
</organism>
<proteinExistence type="inferred from homology"/>
<dbReference type="SUPFAM" id="SSF53098">
    <property type="entry name" value="Ribonuclease H-like"/>
    <property type="match status" value="1"/>
</dbReference>
<dbReference type="InterPro" id="IPR036397">
    <property type="entry name" value="RNaseH_sf"/>
</dbReference>
<dbReference type="AlphaFoldDB" id="A0A2V4TLU0"/>
<feature type="binding site" evidence="14 15">
    <location>
        <position position="54"/>
    </location>
    <ligand>
        <name>a divalent metal cation</name>
        <dbReference type="ChEBI" id="CHEBI:60240"/>
    </ligand>
</feature>
<comment type="similarity">
    <text evidence="5 14 16">Belongs to the RNase HII family.</text>
</comment>
<evidence type="ECO:0000313" key="19">
    <source>
        <dbReference type="EMBL" id="PYE15635.1"/>
    </source>
</evidence>
<keyword evidence="11 14" id="KW-0255">Endonuclease</keyword>
<keyword evidence="10 14" id="KW-0479">Metal-binding</keyword>
<comment type="cofactor">
    <cofactor evidence="2">
        <name>Mg(2+)</name>
        <dbReference type="ChEBI" id="CHEBI:18420"/>
    </cofactor>
</comment>
<evidence type="ECO:0000256" key="2">
    <source>
        <dbReference type="ARBA" id="ARBA00001946"/>
    </source>
</evidence>
<dbReference type="NCBIfam" id="NF000595">
    <property type="entry name" value="PRK00015.1-3"/>
    <property type="match status" value="1"/>
</dbReference>
<keyword evidence="9 14" id="KW-0540">Nuclease</keyword>
<feature type="region of interest" description="Disordered" evidence="17">
    <location>
        <begin position="1"/>
        <end position="20"/>
    </location>
</feature>
<comment type="function">
    <text evidence="3 14 16">Endonuclease that specifically degrades the RNA of RNA-DNA hybrids.</text>
</comment>
<evidence type="ECO:0000256" key="5">
    <source>
        <dbReference type="ARBA" id="ARBA00007383"/>
    </source>
</evidence>
<dbReference type="InterPro" id="IPR012337">
    <property type="entry name" value="RNaseH-like_sf"/>
</dbReference>
<evidence type="ECO:0000256" key="16">
    <source>
        <dbReference type="RuleBase" id="RU003515"/>
    </source>
</evidence>
<dbReference type="PROSITE" id="PS51975">
    <property type="entry name" value="RNASE_H_2"/>
    <property type="match status" value="1"/>
</dbReference>
<comment type="caution">
    <text evidence="19">The sequence shown here is derived from an EMBL/GenBank/DDBJ whole genome shotgun (WGS) entry which is preliminary data.</text>
</comment>
<dbReference type="Proteomes" id="UP000247772">
    <property type="component" value="Unassembled WGS sequence"/>
</dbReference>
<feature type="binding site" evidence="14 15">
    <location>
        <position position="55"/>
    </location>
    <ligand>
        <name>a divalent metal cation</name>
        <dbReference type="ChEBI" id="CHEBI:60240"/>
    </ligand>
</feature>
<evidence type="ECO:0000256" key="11">
    <source>
        <dbReference type="ARBA" id="ARBA00022759"/>
    </source>
</evidence>
<evidence type="ECO:0000256" key="9">
    <source>
        <dbReference type="ARBA" id="ARBA00022722"/>
    </source>
</evidence>
<keyword evidence="12 14" id="KW-0378">Hydrolase</keyword>
<gene>
    <name evidence="14" type="primary">rnhB</name>
    <name evidence="19" type="ORF">C7410_13325</name>
</gene>
<comment type="cofactor">
    <cofactor evidence="14 15">
        <name>Mn(2+)</name>
        <dbReference type="ChEBI" id="CHEBI:29035"/>
    </cofactor>
    <cofactor evidence="14 15">
        <name>Mg(2+)</name>
        <dbReference type="ChEBI" id="CHEBI:18420"/>
    </cofactor>
    <text evidence="14 15">Manganese or magnesium. Binds 1 divalent metal ion per monomer in the absence of substrate. May bind a second metal ion after substrate binding.</text>
</comment>
<dbReference type="RefSeq" id="WP_110857245.1">
    <property type="nucleotide sequence ID" value="NZ_QJSQ01000033.1"/>
</dbReference>
<keyword evidence="13 14" id="KW-0464">Manganese</keyword>
<dbReference type="FunFam" id="3.30.420.10:FF:000006">
    <property type="entry name" value="Ribonuclease HII"/>
    <property type="match status" value="1"/>
</dbReference>
<comment type="catalytic activity">
    <reaction evidence="1 14 15 16">
        <text>Endonucleolytic cleavage to 5'-phosphomonoester.</text>
        <dbReference type="EC" id="3.1.26.4"/>
    </reaction>
</comment>
<dbReference type="Pfam" id="PF01351">
    <property type="entry name" value="RNase_HII"/>
    <property type="match status" value="1"/>
</dbReference>
<dbReference type="EC" id="3.1.26.4" evidence="6 14"/>
<dbReference type="GO" id="GO:0004523">
    <property type="term" value="F:RNA-DNA hybrid ribonuclease activity"/>
    <property type="evidence" value="ECO:0007669"/>
    <property type="project" value="UniProtKB-UniRule"/>
</dbReference>
<dbReference type="HAMAP" id="MF_00052_B">
    <property type="entry name" value="RNase_HII_B"/>
    <property type="match status" value="1"/>
</dbReference>
<evidence type="ECO:0000256" key="7">
    <source>
        <dbReference type="ARBA" id="ARBA00019179"/>
    </source>
</evidence>
<evidence type="ECO:0000256" key="13">
    <source>
        <dbReference type="ARBA" id="ARBA00023211"/>
    </source>
</evidence>
<dbReference type="InterPro" id="IPR022898">
    <property type="entry name" value="RNase_HII"/>
</dbReference>
<dbReference type="PANTHER" id="PTHR10954:SF18">
    <property type="entry name" value="RIBONUCLEASE HII"/>
    <property type="match status" value="1"/>
</dbReference>
<evidence type="ECO:0000256" key="3">
    <source>
        <dbReference type="ARBA" id="ARBA00004065"/>
    </source>
</evidence>
<evidence type="ECO:0000256" key="4">
    <source>
        <dbReference type="ARBA" id="ARBA00004496"/>
    </source>
</evidence>
<dbReference type="GO" id="GO:0005737">
    <property type="term" value="C:cytoplasm"/>
    <property type="evidence" value="ECO:0007669"/>
    <property type="project" value="UniProtKB-SubCell"/>
</dbReference>
<keyword evidence="8 14" id="KW-0963">Cytoplasm</keyword>
<dbReference type="EMBL" id="QJSQ01000033">
    <property type="protein sequence ID" value="PYE15635.1"/>
    <property type="molecule type" value="Genomic_DNA"/>
</dbReference>
<dbReference type="InterPro" id="IPR024567">
    <property type="entry name" value="RNase_HII/HIII_dom"/>
</dbReference>
<feature type="binding site" evidence="14 15">
    <location>
        <position position="146"/>
    </location>
    <ligand>
        <name>a divalent metal cation</name>
        <dbReference type="ChEBI" id="CHEBI:60240"/>
    </ligand>
</feature>
<feature type="domain" description="RNase H type-2" evidence="18">
    <location>
        <begin position="48"/>
        <end position="237"/>
    </location>
</feature>
<evidence type="ECO:0000256" key="1">
    <source>
        <dbReference type="ARBA" id="ARBA00000077"/>
    </source>
</evidence>
<evidence type="ECO:0000256" key="14">
    <source>
        <dbReference type="HAMAP-Rule" id="MF_00052"/>
    </source>
</evidence>
<dbReference type="GO" id="GO:0030145">
    <property type="term" value="F:manganese ion binding"/>
    <property type="evidence" value="ECO:0007669"/>
    <property type="project" value="UniProtKB-UniRule"/>
</dbReference>
<accession>A0A2V4TLU0</accession>
<evidence type="ECO:0000256" key="8">
    <source>
        <dbReference type="ARBA" id="ARBA00022490"/>
    </source>
</evidence>
<evidence type="ECO:0000256" key="6">
    <source>
        <dbReference type="ARBA" id="ARBA00012180"/>
    </source>
</evidence>
<dbReference type="GO" id="GO:0032299">
    <property type="term" value="C:ribonuclease H2 complex"/>
    <property type="evidence" value="ECO:0007669"/>
    <property type="project" value="TreeGrafter"/>
</dbReference>
<evidence type="ECO:0000313" key="20">
    <source>
        <dbReference type="Proteomes" id="UP000247772"/>
    </source>
</evidence>
<dbReference type="CDD" id="cd07182">
    <property type="entry name" value="RNase_HII_bacteria_HII_like"/>
    <property type="match status" value="1"/>
</dbReference>
<dbReference type="PANTHER" id="PTHR10954">
    <property type="entry name" value="RIBONUCLEASE H2 SUBUNIT A"/>
    <property type="match status" value="1"/>
</dbReference>
<dbReference type="GO" id="GO:0006298">
    <property type="term" value="P:mismatch repair"/>
    <property type="evidence" value="ECO:0007669"/>
    <property type="project" value="TreeGrafter"/>
</dbReference>
<evidence type="ECO:0000256" key="12">
    <source>
        <dbReference type="ARBA" id="ARBA00022801"/>
    </source>
</evidence>
<protein>
    <recommendedName>
        <fullName evidence="7 14">Ribonuclease HII</fullName>
        <shortName evidence="14">RNase HII</shortName>
        <ecNumber evidence="6 14">3.1.26.4</ecNumber>
    </recommendedName>
</protein>
<dbReference type="Gene3D" id="3.30.420.10">
    <property type="entry name" value="Ribonuclease H-like superfamily/Ribonuclease H"/>
    <property type="match status" value="1"/>
</dbReference>
<evidence type="ECO:0000256" key="10">
    <source>
        <dbReference type="ARBA" id="ARBA00022723"/>
    </source>
</evidence>
<evidence type="ECO:0000256" key="17">
    <source>
        <dbReference type="SAM" id="MobiDB-lite"/>
    </source>
</evidence>
<evidence type="ECO:0000259" key="18">
    <source>
        <dbReference type="PROSITE" id="PS51975"/>
    </source>
</evidence>
<comment type="subcellular location">
    <subcellularLocation>
        <location evidence="4 14">Cytoplasm</location>
    </subcellularLocation>
</comment>
<dbReference type="OrthoDB" id="9803420at2"/>
<reference evidence="19 20" key="1">
    <citation type="submission" date="2018-06" db="EMBL/GenBank/DDBJ databases">
        <title>Genomic Encyclopedia of Type Strains, Phase IV (KMG-V): Genome sequencing to study the core and pangenomes of soil and plant-associated prokaryotes.</title>
        <authorList>
            <person name="Whitman W."/>
        </authorList>
    </citation>
    <scope>NUCLEOTIDE SEQUENCE [LARGE SCALE GENOMIC DNA]</scope>
    <source>
        <strain evidence="19 20">SRCL-318</strain>
    </source>
</reference>
<dbReference type="InterPro" id="IPR001352">
    <property type="entry name" value="RNase_HII/HIII"/>
</dbReference>
<sequence length="262" mass="27833">MSEGTIKRAARRTAAPAVKKPPSQAALKLAARRKAARQAGLLFESPDDVICGVDEAGRGPLAGPVVAAAVILDPARPIRGLNDSKVLTAQVREALYERIVERSLAWCVASASVEEIDTLNILHATMLAMRRAVEGLSIVPTLAKIDGNRCPVMPVRSEAVIGGDALVPSISAASIIAKVTRDRMLVDLHQCHPHYGFDAHSGYGTPQHLEALRVHGPCEHHRRSFAPVRDAYALHGIVLPGVATVISDAAGLEEDDAFAPLP</sequence>
<evidence type="ECO:0000256" key="15">
    <source>
        <dbReference type="PROSITE-ProRule" id="PRU01319"/>
    </source>
</evidence>